<keyword evidence="3" id="KW-1185">Reference proteome</keyword>
<dbReference type="AlphaFoldDB" id="A0A432WIW3"/>
<sequence length="149" mass="16998">MIEGLVAAFDWIQPYLPWLTSISVILAVVSLVVLPVLIIYMPKDYFLGAHRRRRRGLSSYWFTTARNALALVLMVAGLLMLVLPGQGLLTLLAALIMSDVPGKYRMERWVVLQPGVLRTINWVRRRYKKAPILAPPTGHNRKRPPRITR</sequence>
<evidence type="ECO:0008006" key="4">
    <source>
        <dbReference type="Google" id="ProtNLM"/>
    </source>
</evidence>
<keyword evidence="1" id="KW-0812">Transmembrane</keyword>
<feature type="transmembrane region" description="Helical" evidence="1">
    <location>
        <begin position="60"/>
        <end position="81"/>
    </location>
</feature>
<reference evidence="2 3" key="1">
    <citation type="journal article" date="2011" name="Front. Microbiol.">
        <title>Genomic signatures of strain selection and enhancement in Bacillus atrophaeus var. globigii, a historical biowarfare simulant.</title>
        <authorList>
            <person name="Gibbons H.S."/>
            <person name="Broomall S.M."/>
            <person name="McNew L.A."/>
            <person name="Daligault H."/>
            <person name="Chapman C."/>
            <person name="Bruce D."/>
            <person name="Karavis M."/>
            <person name="Krepps M."/>
            <person name="McGregor P.A."/>
            <person name="Hong C."/>
            <person name="Park K.H."/>
            <person name="Akmal A."/>
            <person name="Feldman A."/>
            <person name="Lin J.S."/>
            <person name="Chang W.E."/>
            <person name="Higgs B.W."/>
            <person name="Demirev P."/>
            <person name="Lindquist J."/>
            <person name="Liem A."/>
            <person name="Fochler E."/>
            <person name="Read T.D."/>
            <person name="Tapia R."/>
            <person name="Johnson S."/>
            <person name="Bishop-Lilly K.A."/>
            <person name="Detter C."/>
            <person name="Han C."/>
            <person name="Sozhamannan S."/>
            <person name="Rosenzweig C.N."/>
            <person name="Skowronski E.W."/>
        </authorList>
    </citation>
    <scope>NUCLEOTIDE SEQUENCE [LARGE SCALE GENOMIC DNA]</scope>
    <source>
        <strain evidence="2 3">Y4G10-17</strain>
    </source>
</reference>
<protein>
    <recommendedName>
        <fullName evidence="4">Transmembrane protein (PGPGW)</fullName>
    </recommendedName>
</protein>
<dbReference type="RefSeq" id="WP_126798222.1">
    <property type="nucleotide sequence ID" value="NZ_PIPO01000002.1"/>
</dbReference>
<dbReference type="Proteomes" id="UP000287823">
    <property type="component" value="Unassembled WGS sequence"/>
</dbReference>
<gene>
    <name evidence="2" type="ORF">CWE14_04085</name>
</gene>
<keyword evidence="1" id="KW-0472">Membrane</keyword>
<proteinExistence type="predicted"/>
<evidence type="ECO:0000313" key="3">
    <source>
        <dbReference type="Proteomes" id="UP000287823"/>
    </source>
</evidence>
<accession>A0A432WIW3</accession>
<keyword evidence="1" id="KW-1133">Transmembrane helix</keyword>
<evidence type="ECO:0000256" key="1">
    <source>
        <dbReference type="SAM" id="Phobius"/>
    </source>
</evidence>
<comment type="caution">
    <text evidence="2">The sequence shown here is derived from an EMBL/GenBank/DDBJ whole genome shotgun (WGS) entry which is preliminary data.</text>
</comment>
<name>A0A432WIW3_9GAMM</name>
<organism evidence="2 3">
    <name type="scientific">Aliidiomarina soli</name>
    <dbReference type="NCBI Taxonomy" id="1928574"/>
    <lineage>
        <taxon>Bacteria</taxon>
        <taxon>Pseudomonadati</taxon>
        <taxon>Pseudomonadota</taxon>
        <taxon>Gammaproteobacteria</taxon>
        <taxon>Alteromonadales</taxon>
        <taxon>Idiomarinaceae</taxon>
        <taxon>Aliidiomarina</taxon>
    </lineage>
</organism>
<feature type="transmembrane region" description="Helical" evidence="1">
    <location>
        <begin position="15"/>
        <end position="40"/>
    </location>
</feature>
<evidence type="ECO:0000313" key="2">
    <source>
        <dbReference type="EMBL" id="RUO33651.1"/>
    </source>
</evidence>
<dbReference type="EMBL" id="PIPO01000002">
    <property type="protein sequence ID" value="RUO33651.1"/>
    <property type="molecule type" value="Genomic_DNA"/>
</dbReference>